<evidence type="ECO:0000256" key="2">
    <source>
        <dbReference type="ARBA" id="ARBA00022801"/>
    </source>
</evidence>
<evidence type="ECO:0000256" key="4">
    <source>
        <dbReference type="ARBA" id="ARBA00023277"/>
    </source>
</evidence>
<dbReference type="SFLD" id="SFLDS00003">
    <property type="entry name" value="Haloacid_Dehalogenase"/>
    <property type="match status" value="1"/>
</dbReference>
<dbReference type="NCBIfam" id="TIGR01482">
    <property type="entry name" value="SPP-subfamily"/>
    <property type="match status" value="1"/>
</dbReference>
<evidence type="ECO:0000313" key="7">
    <source>
        <dbReference type="EMBL" id="EHP68565.1"/>
    </source>
</evidence>
<dbReference type="InterPro" id="IPR023214">
    <property type="entry name" value="HAD_sf"/>
</dbReference>
<dbReference type="PANTHER" id="PTHR10000">
    <property type="entry name" value="PHOSPHOSERINE PHOSPHATASE"/>
    <property type="match status" value="1"/>
</dbReference>
<dbReference type="GO" id="GO:0008967">
    <property type="term" value="F:phosphoglycolate phosphatase activity"/>
    <property type="evidence" value="ECO:0007669"/>
    <property type="project" value="UniProtKB-UniRule"/>
</dbReference>
<comment type="catalytic activity">
    <reaction evidence="5">
        <text>2-phosphoglycolate + H2O = glycolate + phosphate</text>
        <dbReference type="Rhea" id="RHEA:14369"/>
        <dbReference type="ChEBI" id="CHEBI:15377"/>
        <dbReference type="ChEBI" id="CHEBI:29805"/>
        <dbReference type="ChEBI" id="CHEBI:43474"/>
        <dbReference type="ChEBI" id="CHEBI:58033"/>
        <dbReference type="EC" id="3.1.3.18"/>
    </reaction>
</comment>
<dbReference type="Gene3D" id="3.40.50.1000">
    <property type="entry name" value="HAD superfamily/HAD-like"/>
    <property type="match status" value="1"/>
</dbReference>
<feature type="binding site" evidence="5">
    <location>
        <position position="11"/>
    </location>
    <ligand>
        <name>Mg(2+)</name>
        <dbReference type="ChEBI" id="CHEBI:18420"/>
    </ligand>
</feature>
<organism evidence="7 8">
    <name type="scientific">Metallosphaera yellowstonensis MK1</name>
    <dbReference type="NCBI Taxonomy" id="671065"/>
    <lineage>
        <taxon>Archaea</taxon>
        <taxon>Thermoproteota</taxon>
        <taxon>Thermoprotei</taxon>
        <taxon>Sulfolobales</taxon>
        <taxon>Sulfolobaceae</taxon>
        <taxon>Metallosphaera</taxon>
    </lineage>
</organism>
<protein>
    <recommendedName>
        <fullName evidence="5 6">Phosphoglycolate phosphatase</fullName>
        <shortName evidence="5">PGP</shortName>
        <shortName evidence="5">PGPase</shortName>
        <ecNumber evidence="5 6">3.1.3.18</ecNumber>
    </recommendedName>
</protein>
<dbReference type="NCBIfam" id="TIGR01484">
    <property type="entry name" value="HAD-SF-IIB"/>
    <property type="match status" value="1"/>
</dbReference>
<dbReference type="eggNOG" id="arCOG01213">
    <property type="taxonomic scope" value="Archaea"/>
</dbReference>
<feature type="binding site" evidence="5">
    <location>
        <position position="174"/>
    </location>
    <ligand>
        <name>Mg(2+)</name>
        <dbReference type="ChEBI" id="CHEBI:18420"/>
    </ligand>
</feature>
<comment type="function">
    <text evidence="5">Catalyzes the dephosphorylation of 2-phosphoglycolate.</text>
</comment>
<feature type="binding site" evidence="5">
    <location>
        <position position="151"/>
    </location>
    <ligand>
        <name>substrate</name>
    </ligand>
</feature>
<dbReference type="OrthoDB" id="120822at2157"/>
<keyword evidence="8" id="KW-1185">Reference proteome</keyword>
<dbReference type="STRING" id="671065.MetMK1DRAFT_00030080"/>
<evidence type="ECO:0000256" key="6">
    <source>
        <dbReference type="NCBIfam" id="TIGR01487"/>
    </source>
</evidence>
<dbReference type="GO" id="GO:0005829">
    <property type="term" value="C:cytosol"/>
    <property type="evidence" value="ECO:0007669"/>
    <property type="project" value="TreeGrafter"/>
</dbReference>
<gene>
    <name evidence="7" type="ORF">MetMK1DRAFT_00030080</name>
</gene>
<keyword evidence="4 5" id="KW-0119">Carbohydrate metabolism</keyword>
<dbReference type="SFLD" id="SFLDG01140">
    <property type="entry name" value="C2.B:_Phosphomannomutase_and_P"/>
    <property type="match status" value="1"/>
</dbReference>
<dbReference type="EC" id="3.1.3.18" evidence="5 6"/>
<sequence length="224" mass="24555">MKVRVILTDLDGTLTEDRGSYLLNLEAIEALRKAEAKGIKVALVSGNSYPVLRGLYNYLGFSGGVVAENGCLVYYQGNIFPVCTPLPKVLVEEFRDKFKLKESWQNEYRRYDFGFTPPVITDDMRKWAEEKGVSIQSSGYALHISGRPGGKGAGVKKLLNVLGVKSEDVAAIGDSATDIEMLEIAGVRVAVANADENLKRVANFTLKLKSGDGVKEFIDSLTRE</sequence>
<feature type="binding site" evidence="5">
    <location>
        <position position="9"/>
    </location>
    <ligand>
        <name>Mg(2+)</name>
        <dbReference type="ChEBI" id="CHEBI:18420"/>
    </ligand>
</feature>
<keyword evidence="3 5" id="KW-0460">Magnesium</keyword>
<evidence type="ECO:0000256" key="5">
    <source>
        <dbReference type="HAMAP-Rule" id="MF_01419"/>
    </source>
</evidence>
<keyword evidence="2 5" id="KW-0378">Hydrolase</keyword>
<dbReference type="Proteomes" id="UP000003980">
    <property type="component" value="Unassembled WGS sequence"/>
</dbReference>
<dbReference type="InterPro" id="IPR036412">
    <property type="entry name" value="HAD-like_sf"/>
</dbReference>
<comment type="similarity">
    <text evidence="5">Belongs to the archaeal SPP-like hydrolase family.</text>
</comment>
<feature type="binding site" evidence="5">
    <location>
        <position position="178"/>
    </location>
    <ligand>
        <name>Mg(2+)</name>
        <dbReference type="ChEBI" id="CHEBI:18420"/>
    </ligand>
</feature>
<dbReference type="InterPro" id="IPR006379">
    <property type="entry name" value="HAD-SF_hydro_IIB"/>
</dbReference>
<dbReference type="AlphaFoldDB" id="H2C8T9"/>
<dbReference type="Pfam" id="PF08282">
    <property type="entry name" value="Hydrolase_3"/>
    <property type="match status" value="2"/>
</dbReference>
<dbReference type="EMBL" id="JH597770">
    <property type="protein sequence ID" value="EHP68565.1"/>
    <property type="molecule type" value="Genomic_DNA"/>
</dbReference>
<feature type="active site" description="Nucleophile" evidence="5">
    <location>
        <position position="9"/>
    </location>
</feature>
<dbReference type="HAMAP" id="MF_01419">
    <property type="entry name" value="GPH_hydrolase_arch"/>
    <property type="match status" value="1"/>
</dbReference>
<dbReference type="NCBIfam" id="TIGR01487">
    <property type="entry name" value="Pglycolate_arch"/>
    <property type="match status" value="1"/>
</dbReference>
<dbReference type="Gene3D" id="3.90.1070.10">
    <property type="match status" value="1"/>
</dbReference>
<name>H2C8T9_9CREN</name>
<dbReference type="InterPro" id="IPR006382">
    <property type="entry name" value="PGPase"/>
</dbReference>
<dbReference type="HOGENOM" id="CLU_044146_2_0_2"/>
<dbReference type="SUPFAM" id="SSF56784">
    <property type="entry name" value="HAD-like"/>
    <property type="match status" value="1"/>
</dbReference>
<evidence type="ECO:0000256" key="1">
    <source>
        <dbReference type="ARBA" id="ARBA00022723"/>
    </source>
</evidence>
<comment type="cofactor">
    <cofactor evidence="5">
        <name>Mg(2+)</name>
        <dbReference type="ChEBI" id="CHEBI:18420"/>
    </cofactor>
</comment>
<dbReference type="RefSeq" id="WP_009075124.1">
    <property type="nucleotide sequence ID" value="NZ_JH597770.1"/>
</dbReference>
<dbReference type="SFLD" id="SFLDG01144">
    <property type="entry name" value="C2.B.4:_PGP_Like"/>
    <property type="match status" value="1"/>
</dbReference>
<dbReference type="SFLD" id="SFLDF00446">
    <property type="entry name" value="phosphoglycolate_phosphatase_3"/>
    <property type="match status" value="1"/>
</dbReference>
<evidence type="ECO:0000256" key="3">
    <source>
        <dbReference type="ARBA" id="ARBA00022842"/>
    </source>
</evidence>
<dbReference type="GO" id="GO:0000287">
    <property type="term" value="F:magnesium ion binding"/>
    <property type="evidence" value="ECO:0007669"/>
    <property type="project" value="InterPro"/>
</dbReference>
<dbReference type="PANTHER" id="PTHR10000:SF8">
    <property type="entry name" value="HAD SUPERFAMILY HYDROLASE-LIKE, TYPE 3"/>
    <property type="match status" value="1"/>
</dbReference>
<accession>H2C8T9</accession>
<keyword evidence="1 5" id="KW-0479">Metal-binding</keyword>
<reference evidence="7 8" key="1">
    <citation type="submission" date="2012-01" db="EMBL/GenBank/DDBJ databases">
        <title>Improved High-Quality Draft sequence of Metallosphaera yellowstonensis MK1.</title>
        <authorList>
            <consortium name="US DOE Joint Genome Institute"/>
            <person name="Lucas S."/>
            <person name="Han J."/>
            <person name="Cheng J.-F."/>
            <person name="Goodwin L."/>
            <person name="Pitluck S."/>
            <person name="Peters L."/>
            <person name="Teshima H."/>
            <person name="Detter J.C."/>
            <person name="Han C."/>
            <person name="Tapia R."/>
            <person name="Land M."/>
            <person name="Hauser L."/>
            <person name="Kyrpides N."/>
            <person name="Kozubal M."/>
            <person name="Macur R.E."/>
            <person name="Jay Z."/>
            <person name="Inskeep W."/>
            <person name="Woyke T."/>
        </authorList>
    </citation>
    <scope>NUCLEOTIDE SEQUENCE [LARGE SCALE GENOMIC DNA]</scope>
    <source>
        <strain evidence="7 8">MK1</strain>
    </source>
</reference>
<evidence type="ECO:0000313" key="8">
    <source>
        <dbReference type="Proteomes" id="UP000003980"/>
    </source>
</evidence>
<dbReference type="CDD" id="cd07514">
    <property type="entry name" value="HAD_Pase"/>
    <property type="match status" value="1"/>
</dbReference>
<proteinExistence type="inferred from homology"/>